<evidence type="ECO:0000256" key="2">
    <source>
        <dbReference type="ARBA" id="ARBA00007626"/>
    </source>
</evidence>
<evidence type="ECO:0000256" key="4">
    <source>
        <dbReference type="ARBA" id="ARBA00022664"/>
    </source>
</evidence>
<dbReference type="InterPro" id="IPR002885">
    <property type="entry name" value="PPR_rpt"/>
</dbReference>
<feature type="compositionally biased region" description="Acidic residues" evidence="13">
    <location>
        <begin position="442"/>
        <end position="452"/>
    </location>
</feature>
<dbReference type="SMART" id="SM00320">
    <property type="entry name" value="WD40"/>
    <property type="match status" value="7"/>
</dbReference>
<feature type="repeat" description="PPR" evidence="12">
    <location>
        <begin position="775"/>
        <end position="809"/>
    </location>
</feature>
<proteinExistence type="inferred from homology"/>
<keyword evidence="8" id="KW-0508">mRNA splicing</keyword>
<evidence type="ECO:0000313" key="15">
    <source>
        <dbReference type="Proteomes" id="UP000682877"/>
    </source>
</evidence>
<gene>
    <name evidence="14" type="ORF">AARE701A_LOCUS1268</name>
</gene>
<evidence type="ECO:0000256" key="12">
    <source>
        <dbReference type="PROSITE-ProRule" id="PRU00708"/>
    </source>
</evidence>
<evidence type="ECO:0000313" key="14">
    <source>
        <dbReference type="EMBL" id="CAE5957571.1"/>
    </source>
</evidence>
<evidence type="ECO:0000256" key="8">
    <source>
        <dbReference type="ARBA" id="ARBA00023187"/>
    </source>
</evidence>
<dbReference type="Pfam" id="PF01535">
    <property type="entry name" value="PPR"/>
    <property type="match status" value="3"/>
</dbReference>
<dbReference type="GO" id="GO:0022618">
    <property type="term" value="P:protein-RNA complex assembly"/>
    <property type="evidence" value="ECO:0007669"/>
    <property type="project" value="UniProtKB-ARBA"/>
</dbReference>
<dbReference type="Pfam" id="PF00400">
    <property type="entry name" value="WD40"/>
    <property type="match status" value="4"/>
</dbReference>
<evidence type="ECO:0000256" key="11">
    <source>
        <dbReference type="PROSITE-ProRule" id="PRU00221"/>
    </source>
</evidence>
<evidence type="ECO:0000256" key="5">
    <source>
        <dbReference type="ARBA" id="ARBA00022737"/>
    </source>
</evidence>
<dbReference type="SUPFAM" id="SSF50978">
    <property type="entry name" value="WD40 repeat-like"/>
    <property type="match status" value="1"/>
</dbReference>
<evidence type="ECO:0000256" key="13">
    <source>
        <dbReference type="SAM" id="MobiDB-lite"/>
    </source>
</evidence>
<keyword evidence="6" id="KW-0809">Transit peptide</keyword>
<dbReference type="FunFam" id="1.25.40.10:FF:000394">
    <property type="entry name" value="Pentatricopeptide repeat-containing protein, mitochondrial"/>
    <property type="match status" value="1"/>
</dbReference>
<comment type="similarity">
    <text evidence="2">Belongs to the PPR family. P subfamily.</text>
</comment>
<dbReference type="Pfam" id="PF13812">
    <property type="entry name" value="PPR_3"/>
    <property type="match status" value="2"/>
</dbReference>
<dbReference type="GO" id="GO:0008380">
    <property type="term" value="P:RNA splicing"/>
    <property type="evidence" value="ECO:0007669"/>
    <property type="project" value="UniProtKB-KW"/>
</dbReference>
<keyword evidence="4" id="KW-0507">mRNA processing</keyword>
<dbReference type="InterPro" id="IPR036322">
    <property type="entry name" value="WD40_repeat_dom_sf"/>
</dbReference>
<evidence type="ECO:0000256" key="9">
    <source>
        <dbReference type="ARBA" id="ARBA00038394"/>
    </source>
</evidence>
<comment type="subcellular location">
    <subcellularLocation>
        <location evidence="1">Mitochondrion</location>
    </subcellularLocation>
</comment>
<reference evidence="14" key="1">
    <citation type="submission" date="2021-01" db="EMBL/GenBank/DDBJ databases">
        <authorList>
            <person name="Bezrukov I."/>
        </authorList>
    </citation>
    <scope>NUCLEOTIDE SEQUENCE</scope>
</reference>
<keyword evidence="15" id="KW-1185">Reference proteome</keyword>
<dbReference type="PANTHER" id="PTHR45717:SF41">
    <property type="entry name" value="BNAA06G10190D PROTEIN"/>
    <property type="match status" value="1"/>
</dbReference>
<dbReference type="NCBIfam" id="TIGR00756">
    <property type="entry name" value="PPR"/>
    <property type="match status" value="1"/>
</dbReference>
<dbReference type="GO" id="GO:0005739">
    <property type="term" value="C:mitochondrion"/>
    <property type="evidence" value="ECO:0007669"/>
    <property type="project" value="UniProtKB-SubCell"/>
</dbReference>
<feature type="repeat" description="WD" evidence="11">
    <location>
        <begin position="261"/>
        <end position="292"/>
    </location>
</feature>
<keyword evidence="3 11" id="KW-0853">WD repeat</keyword>
<dbReference type="FunFam" id="2.130.10.10:FF:000133">
    <property type="entry name" value="Serine-threonine kinase receptor-associated protein"/>
    <property type="match status" value="1"/>
</dbReference>
<organism evidence="14 15">
    <name type="scientific">Arabidopsis arenosa</name>
    <name type="common">Sand rock-cress</name>
    <name type="synonym">Cardaminopsis arenosa</name>
    <dbReference type="NCBI Taxonomy" id="38785"/>
    <lineage>
        <taxon>Eukaryota</taxon>
        <taxon>Viridiplantae</taxon>
        <taxon>Streptophyta</taxon>
        <taxon>Embryophyta</taxon>
        <taxon>Tracheophyta</taxon>
        <taxon>Spermatophyta</taxon>
        <taxon>Magnoliopsida</taxon>
        <taxon>eudicotyledons</taxon>
        <taxon>Gunneridae</taxon>
        <taxon>Pentapetalae</taxon>
        <taxon>rosids</taxon>
        <taxon>malvids</taxon>
        <taxon>Brassicales</taxon>
        <taxon>Brassicaceae</taxon>
        <taxon>Camelineae</taxon>
        <taxon>Arabidopsis</taxon>
    </lineage>
</organism>
<feature type="repeat" description="WD" evidence="11">
    <location>
        <begin position="52"/>
        <end position="93"/>
    </location>
</feature>
<name>A0A8S1ZDG2_ARAAE</name>
<comment type="similarity">
    <text evidence="9">Belongs to the WD repeat STRAP family.</text>
</comment>
<sequence length="937" mass="104658">MGAPLVCHGHSRPVVDVAYSPVTPDGFFLISASKDSNPMLRNGETGDWIGTFEGHKGAVWSCSLDKNAIRAASASADFTAKIWNALTGDELHSFEHKHIVRACAFSEDTHRLLTGGMEKILRIFDLNRPDAPPKEVGNSPGSIRTVEWLHSDNTILSSCTDTGDIRLWDIRSDKIVHTLETKSPVTSAEVSQDGRYITTADGSSVKFWDAKNFGLLKSYDMPCNVESASLEPKHGNTFIAGGEDMWVHRFDFQTGEEIGCNKGHHGPVHCVRYAPGGESYTSGSEDGTVRIWVVGSVNHHEESNPSGHVKLVAEELSSISCSIRLLLQSHCQISAGDLVRVEDMFALSKVLRRSQSLRLGACNAVYSKLDIPLGERNSAIESNALIHDKHDGFPRFYELSWSSSTGRRSLSSDAGAKTTGDEDDLEDKNLDIATPNETSSNSEDDEEFSGDEGDIEGAELELHVPASKRLSELFKAIVSVSGLSVGSALDKWVEQGKDTSRTEFASAMLQLRKRRMYGRALQMTEWLDENKQFEMEERDYASRLDLISKVRGMYKGEAYIETIPESFRGELVYRTLLSNYVATSNVRTAEALFNKMKDLEFPLSTFTCNQMLILYKRVDKKKIADVLLLMEKENLKPNLNTYKILIDTKGLSNDITGMEQIVETMKSEGVELDLRARALIARNYASAGLKEKAEKVLKEMEGESLEENRHVCKDLLSVYGFLQRADEVTRIWKICEEKPRYKESLAAILAFGKIDKIKEAEAVFEQMLKMSHRVSSNVYSVLLRVYVDHKMVSEGKDLVKQMSDSGCNIGALTWDAVIKLYVEAGEVEKAESSLSKAIQSKQIKPLMSSFMYVMGEYVRRGDVHNTEKIFQRMKQAGYQSRLRTYQALIQAYVNAKAPAYGMKDRMKADNIFPNKGLAAQLIKTDPFKKTPLSDLLD</sequence>
<dbReference type="Gene3D" id="1.25.40.10">
    <property type="entry name" value="Tetratricopeptide repeat domain"/>
    <property type="match status" value="2"/>
</dbReference>
<evidence type="ECO:0000256" key="10">
    <source>
        <dbReference type="ARBA" id="ARBA00040390"/>
    </source>
</evidence>
<dbReference type="AlphaFoldDB" id="A0A8S1ZDG2"/>
<evidence type="ECO:0000256" key="7">
    <source>
        <dbReference type="ARBA" id="ARBA00023128"/>
    </source>
</evidence>
<evidence type="ECO:0000256" key="6">
    <source>
        <dbReference type="ARBA" id="ARBA00022946"/>
    </source>
</evidence>
<accession>A0A8S1ZDG2</accession>
<dbReference type="InterPro" id="IPR011990">
    <property type="entry name" value="TPR-like_helical_dom_sf"/>
</dbReference>
<dbReference type="PROSITE" id="PS51375">
    <property type="entry name" value="PPR"/>
    <property type="match status" value="1"/>
</dbReference>
<dbReference type="EMBL" id="LR999451">
    <property type="protein sequence ID" value="CAE5957571.1"/>
    <property type="molecule type" value="Genomic_DNA"/>
</dbReference>
<dbReference type="CDD" id="cd00200">
    <property type="entry name" value="WD40"/>
    <property type="match status" value="1"/>
</dbReference>
<dbReference type="GO" id="GO:0006397">
    <property type="term" value="P:mRNA processing"/>
    <property type="evidence" value="ECO:0007669"/>
    <property type="project" value="UniProtKB-KW"/>
</dbReference>
<dbReference type="Proteomes" id="UP000682877">
    <property type="component" value="Chromosome 1"/>
</dbReference>
<dbReference type="FunFam" id="1.25.40.10:FF:000744">
    <property type="entry name" value="Pentatricopeptide repeat-containing protein, mitochondrial"/>
    <property type="match status" value="1"/>
</dbReference>
<evidence type="ECO:0000256" key="3">
    <source>
        <dbReference type="ARBA" id="ARBA00022574"/>
    </source>
</evidence>
<dbReference type="InterPro" id="IPR015943">
    <property type="entry name" value="WD40/YVTN_repeat-like_dom_sf"/>
</dbReference>
<evidence type="ECO:0000256" key="1">
    <source>
        <dbReference type="ARBA" id="ARBA00004173"/>
    </source>
</evidence>
<feature type="region of interest" description="Disordered" evidence="13">
    <location>
        <begin position="405"/>
        <end position="452"/>
    </location>
</feature>
<dbReference type="PROSITE" id="PS50294">
    <property type="entry name" value="WD_REPEATS_REGION"/>
    <property type="match status" value="1"/>
</dbReference>
<dbReference type="PANTHER" id="PTHR45717">
    <property type="entry name" value="OS12G0527900 PROTEIN"/>
    <property type="match status" value="1"/>
</dbReference>
<dbReference type="PROSITE" id="PS50082">
    <property type="entry name" value="WD_REPEATS_2"/>
    <property type="match status" value="2"/>
</dbReference>
<dbReference type="InterPro" id="IPR001680">
    <property type="entry name" value="WD40_rpt"/>
</dbReference>
<keyword evidence="5" id="KW-0677">Repeat</keyword>
<dbReference type="Gene3D" id="2.130.10.10">
    <property type="entry name" value="YVTN repeat-like/Quinoprotein amine dehydrogenase"/>
    <property type="match status" value="1"/>
</dbReference>
<protein>
    <recommendedName>
        <fullName evidence="10">Serine-threonine kinase receptor-associated protein</fullName>
    </recommendedName>
</protein>
<dbReference type="GO" id="GO:0003729">
    <property type="term" value="F:mRNA binding"/>
    <property type="evidence" value="ECO:0007669"/>
    <property type="project" value="UniProtKB-ARBA"/>
</dbReference>
<keyword evidence="7" id="KW-0496">Mitochondrion</keyword>